<dbReference type="Proteomes" id="UP000435910">
    <property type="component" value="Unassembled WGS sequence"/>
</dbReference>
<accession>A0A8B5Y6W0</accession>
<gene>
    <name evidence="1" type="ORF">CHCC16736_0560</name>
</gene>
<dbReference type="AlphaFoldDB" id="A0A8B5Y6W0"/>
<dbReference type="EMBL" id="NILC01000030">
    <property type="protein sequence ID" value="TWL22097.1"/>
    <property type="molecule type" value="Genomic_DNA"/>
</dbReference>
<sequence>MKKFSVCRNKISNKKTPAKTPESLYALFQAAPAVFSKGNFVHRDLEGFTI</sequence>
<evidence type="ECO:0000313" key="1">
    <source>
        <dbReference type="EMBL" id="TWL22097.1"/>
    </source>
</evidence>
<evidence type="ECO:0000313" key="2">
    <source>
        <dbReference type="Proteomes" id="UP000435910"/>
    </source>
</evidence>
<reference evidence="1 2" key="1">
    <citation type="submission" date="2019-06" db="EMBL/GenBank/DDBJ databases">
        <title>Genome sequence analysis of &gt;100 Bacillus licheniformis strains suggests intrinsic resistance to this species.</title>
        <authorList>
            <person name="Wels M."/>
            <person name="Siezen R.J."/>
            <person name="Johansen E."/>
            <person name="Stuer-Lauridsen B."/>
            <person name="Bjerre K."/>
            <person name="Nielsen B.K.K."/>
        </authorList>
    </citation>
    <scope>NUCLEOTIDE SEQUENCE [LARGE SCALE GENOMIC DNA]</scope>
    <source>
        <strain evidence="1 2">BAC-16736</strain>
    </source>
</reference>
<comment type="caution">
    <text evidence="1">The sequence shown here is derived from an EMBL/GenBank/DDBJ whole genome shotgun (WGS) entry which is preliminary data.</text>
</comment>
<name>A0A8B5Y6W0_BACLI</name>
<proteinExistence type="predicted"/>
<protein>
    <submittedName>
        <fullName evidence="1">Uncharacterized protein</fullName>
    </submittedName>
</protein>
<organism evidence="1 2">
    <name type="scientific">Bacillus licheniformis</name>
    <dbReference type="NCBI Taxonomy" id="1402"/>
    <lineage>
        <taxon>Bacteria</taxon>
        <taxon>Bacillati</taxon>
        <taxon>Bacillota</taxon>
        <taxon>Bacilli</taxon>
        <taxon>Bacillales</taxon>
        <taxon>Bacillaceae</taxon>
        <taxon>Bacillus</taxon>
    </lineage>
</organism>